<dbReference type="EMBL" id="LMYN01000307">
    <property type="protein sequence ID" value="KRZ98375.1"/>
    <property type="molecule type" value="Genomic_DNA"/>
</dbReference>
<evidence type="ECO:0000313" key="3">
    <source>
        <dbReference type="Proteomes" id="UP000054251"/>
    </source>
</evidence>
<name>A0A0V1PQ74_9ASCO</name>
<evidence type="ECO:0000313" key="2">
    <source>
        <dbReference type="EMBL" id="KRZ98375.1"/>
    </source>
</evidence>
<proteinExistence type="predicted"/>
<dbReference type="Proteomes" id="UP000054251">
    <property type="component" value="Unassembled WGS sequence"/>
</dbReference>
<comment type="caution">
    <text evidence="2">The sequence shown here is derived from an EMBL/GenBank/DDBJ whole genome shotgun (WGS) entry which is preliminary data.</text>
</comment>
<protein>
    <submittedName>
        <fullName evidence="2">Uncharacterized protein</fullName>
    </submittedName>
</protein>
<dbReference type="AlphaFoldDB" id="A0A0V1PQ74"/>
<dbReference type="RefSeq" id="XP_015464478.1">
    <property type="nucleotide sequence ID" value="XM_015614693.1"/>
</dbReference>
<keyword evidence="1" id="KW-0472">Membrane</keyword>
<keyword evidence="1" id="KW-0812">Transmembrane</keyword>
<gene>
    <name evidence="2" type="ORF">AC631_05864</name>
</gene>
<keyword evidence="3" id="KW-1185">Reference proteome</keyword>
<sequence length="75" mass="8883">MKRDNEQQNDNVKVLVSDVNLNMDEKIDLTLEEVTPKLTKWWFQYPHLLKMNIYFGCAVFGMITLRYDGIIMSNL</sequence>
<evidence type="ECO:0000256" key="1">
    <source>
        <dbReference type="SAM" id="Phobius"/>
    </source>
</evidence>
<feature type="transmembrane region" description="Helical" evidence="1">
    <location>
        <begin position="51"/>
        <end position="69"/>
    </location>
</feature>
<dbReference type="GeneID" id="26842873"/>
<keyword evidence="1" id="KW-1133">Transmembrane helix</keyword>
<reference evidence="2 3" key="1">
    <citation type="submission" date="2015-11" db="EMBL/GenBank/DDBJ databases">
        <title>The genome of Debaryomyces fabryi.</title>
        <authorList>
            <person name="Tafer H."/>
            <person name="Lopandic K."/>
        </authorList>
    </citation>
    <scope>NUCLEOTIDE SEQUENCE [LARGE SCALE GENOMIC DNA]</scope>
    <source>
        <strain evidence="2 3">CBS 789</strain>
    </source>
</reference>
<accession>A0A0V1PQ74</accession>
<organism evidence="2 3">
    <name type="scientific">Debaryomyces fabryi</name>
    <dbReference type="NCBI Taxonomy" id="58627"/>
    <lineage>
        <taxon>Eukaryota</taxon>
        <taxon>Fungi</taxon>
        <taxon>Dikarya</taxon>
        <taxon>Ascomycota</taxon>
        <taxon>Saccharomycotina</taxon>
        <taxon>Pichiomycetes</taxon>
        <taxon>Debaryomycetaceae</taxon>
        <taxon>Debaryomyces</taxon>
    </lineage>
</organism>